<dbReference type="FunCoup" id="A0A6J2W7J8">
    <property type="interactions" value="551"/>
</dbReference>
<dbReference type="CDD" id="cd13757">
    <property type="entry name" value="TGF_beta_AMH"/>
    <property type="match status" value="1"/>
</dbReference>
<sequence length="577" mass="62961">MYKIHLPRRPAQNKRFGTAATGPADMGLRPGLASLLLLVLVAETAALGPHQHTERDRELDQNQDLQPTHPGPATPCSGAAPDHSDALDGLFAEIRDSWDQESELNREDLSRFGFCPGSDGILDFQLSALTLLAEKAKNQNHGLELLYPVKEHYDVEEDGDITLTVHLQKSLPKNGSPAGQAPMMLLFSVDSSKAGQLRLSINSPSLQPSTQTVCVSPRTRFLLLQGNPSETHTHGRLKLRMSAWKTRTENEQRLGLSELQSVITRKTEGQSVSRNPAVLLAMGRGTTDVLGASHTKDDRASPGPLAPSRTFHFLCDLQTFLNEVLPQKQRSSPPAAVTLDRLHSLPPLVLGASSSESLLLGLMNSSGPTLFSFPQHGLGLLGHRVELDLEPTLLSVLQTRLDEALGQVRREEVGQGVIDRLQRLSELTVLPREGEEPGLESPQEVQYRALLLLKALQTILSVWEDERSQRAARGDQESPAKTNACRLHILTVSLEKYLLQPSTVAINNCGGACSFPLTNGNNHVILLNSHVEGGHSLERKPCCVPVVYEDLLVIELNSEGTSISVKTNMVAKECGCR</sequence>
<keyword evidence="3 7" id="KW-0732">Signal</keyword>
<dbReference type="GeneID" id="115820669"/>
<name>A0A6J2W7J8_CHACN</name>
<evidence type="ECO:0000256" key="5">
    <source>
        <dbReference type="RuleBase" id="RU000354"/>
    </source>
</evidence>
<dbReference type="Pfam" id="PF04709">
    <property type="entry name" value="AMH_N"/>
    <property type="match status" value="1"/>
</dbReference>
<dbReference type="InterPro" id="IPR001839">
    <property type="entry name" value="TGF-b_C"/>
</dbReference>
<organism evidence="9 10">
    <name type="scientific">Chanos chanos</name>
    <name type="common">Milkfish</name>
    <name type="synonym">Mugil chanos</name>
    <dbReference type="NCBI Taxonomy" id="29144"/>
    <lineage>
        <taxon>Eukaryota</taxon>
        <taxon>Metazoa</taxon>
        <taxon>Chordata</taxon>
        <taxon>Craniata</taxon>
        <taxon>Vertebrata</taxon>
        <taxon>Euteleostomi</taxon>
        <taxon>Actinopterygii</taxon>
        <taxon>Neopterygii</taxon>
        <taxon>Teleostei</taxon>
        <taxon>Ostariophysi</taxon>
        <taxon>Gonorynchiformes</taxon>
        <taxon>Chanidae</taxon>
        <taxon>Chanos</taxon>
    </lineage>
</organism>
<proteinExistence type="inferred from homology"/>
<evidence type="ECO:0000259" key="8">
    <source>
        <dbReference type="PROSITE" id="PS51362"/>
    </source>
</evidence>
<evidence type="ECO:0000256" key="2">
    <source>
        <dbReference type="ARBA" id="ARBA00022525"/>
    </source>
</evidence>
<dbReference type="InParanoid" id="A0A6J2W7J8"/>
<dbReference type="InterPro" id="IPR029034">
    <property type="entry name" value="Cystine-knot_cytokine"/>
</dbReference>
<dbReference type="Pfam" id="PF00019">
    <property type="entry name" value="TGF_beta"/>
    <property type="match status" value="1"/>
</dbReference>
<evidence type="ECO:0000256" key="4">
    <source>
        <dbReference type="ARBA" id="ARBA00022782"/>
    </source>
</evidence>
<dbReference type="PANTHER" id="PTHR15009:SF4">
    <property type="entry name" value="MUELLERIAN-INHIBITING FACTOR"/>
    <property type="match status" value="1"/>
</dbReference>
<dbReference type="PROSITE" id="PS51362">
    <property type="entry name" value="TGF_BETA_2"/>
    <property type="match status" value="1"/>
</dbReference>
<dbReference type="OrthoDB" id="9893739at2759"/>
<dbReference type="SMART" id="SM00204">
    <property type="entry name" value="TGFB"/>
    <property type="match status" value="1"/>
</dbReference>
<comment type="similarity">
    <text evidence="5">Belongs to the TGF-beta family.</text>
</comment>
<feature type="signal peptide" evidence="7">
    <location>
        <begin position="1"/>
        <end position="46"/>
    </location>
</feature>
<dbReference type="InterPro" id="IPR006799">
    <property type="entry name" value="AMH_N"/>
</dbReference>
<dbReference type="RefSeq" id="XP_030640169.1">
    <property type="nucleotide sequence ID" value="XM_030784309.1"/>
</dbReference>
<dbReference type="Gene3D" id="2.10.90.10">
    <property type="entry name" value="Cystine-knot cytokines"/>
    <property type="match status" value="1"/>
</dbReference>
<evidence type="ECO:0000256" key="7">
    <source>
        <dbReference type="SAM" id="SignalP"/>
    </source>
</evidence>
<feature type="domain" description="TGF-beta family profile" evidence="8">
    <location>
        <begin position="467"/>
        <end position="577"/>
    </location>
</feature>
<feature type="compositionally biased region" description="Basic residues" evidence="6">
    <location>
        <begin position="1"/>
        <end position="12"/>
    </location>
</feature>
<evidence type="ECO:0000256" key="3">
    <source>
        <dbReference type="ARBA" id="ARBA00022729"/>
    </source>
</evidence>
<dbReference type="InterPro" id="IPR021203">
    <property type="entry name" value="Muellerian-inhibiting_factor"/>
</dbReference>
<dbReference type="AlphaFoldDB" id="A0A6J2W7J8"/>
<dbReference type="Proteomes" id="UP000504632">
    <property type="component" value="Chromosome 9"/>
</dbReference>
<dbReference type="PANTHER" id="PTHR15009">
    <property type="entry name" value="MUELLERIAN-INHIBITING FACTOR"/>
    <property type="match status" value="1"/>
</dbReference>
<comment type="subcellular location">
    <subcellularLocation>
        <location evidence="1">Secreted</location>
    </subcellularLocation>
</comment>
<accession>A0A6J2W7J8</accession>
<evidence type="ECO:0000256" key="1">
    <source>
        <dbReference type="ARBA" id="ARBA00004613"/>
    </source>
</evidence>
<evidence type="ECO:0000313" key="9">
    <source>
        <dbReference type="Proteomes" id="UP000504632"/>
    </source>
</evidence>
<dbReference type="CTD" id="268"/>
<dbReference type="GO" id="GO:0030154">
    <property type="term" value="P:cell differentiation"/>
    <property type="evidence" value="ECO:0007669"/>
    <property type="project" value="UniProtKB-KW"/>
</dbReference>
<keyword evidence="2" id="KW-0964">Secreted</keyword>
<dbReference type="GO" id="GO:0005576">
    <property type="term" value="C:extracellular region"/>
    <property type="evidence" value="ECO:0007669"/>
    <property type="project" value="UniProtKB-SubCell"/>
</dbReference>
<evidence type="ECO:0000313" key="10">
    <source>
        <dbReference type="RefSeq" id="XP_030640169.1"/>
    </source>
</evidence>
<keyword evidence="5" id="KW-0339">Growth factor</keyword>
<dbReference type="SUPFAM" id="SSF57501">
    <property type="entry name" value="Cystine-knot cytokines"/>
    <property type="match status" value="1"/>
</dbReference>
<protein>
    <submittedName>
        <fullName evidence="10">Muellerian-inhibiting factor</fullName>
    </submittedName>
</protein>
<reference evidence="10" key="1">
    <citation type="submission" date="2025-08" db="UniProtKB">
        <authorList>
            <consortium name="RefSeq"/>
        </authorList>
    </citation>
    <scope>IDENTIFICATION</scope>
</reference>
<feature type="compositionally biased region" description="Basic and acidic residues" evidence="6">
    <location>
        <begin position="51"/>
        <end position="60"/>
    </location>
</feature>
<feature type="region of interest" description="Disordered" evidence="6">
    <location>
        <begin position="1"/>
        <end position="24"/>
    </location>
</feature>
<feature type="chain" id="PRO_5027097770" evidence="7">
    <location>
        <begin position="47"/>
        <end position="577"/>
    </location>
</feature>
<dbReference type="GO" id="GO:0008083">
    <property type="term" value="F:growth factor activity"/>
    <property type="evidence" value="ECO:0007669"/>
    <property type="project" value="UniProtKB-KW"/>
</dbReference>
<keyword evidence="9" id="KW-1185">Reference proteome</keyword>
<feature type="region of interest" description="Disordered" evidence="6">
    <location>
        <begin position="49"/>
        <end position="82"/>
    </location>
</feature>
<gene>
    <name evidence="10" type="primary">amh</name>
</gene>
<keyword evidence="4" id="KW-0221">Differentiation</keyword>
<dbReference type="GO" id="GO:0008406">
    <property type="term" value="P:gonad development"/>
    <property type="evidence" value="ECO:0007669"/>
    <property type="project" value="InterPro"/>
</dbReference>
<evidence type="ECO:0000256" key="6">
    <source>
        <dbReference type="SAM" id="MobiDB-lite"/>
    </source>
</evidence>